<comment type="subcellular location">
    <subcellularLocation>
        <location evidence="1">Cell membrane</location>
        <topology evidence="1">Multi-pass membrane protein</topology>
    </subcellularLocation>
</comment>
<keyword evidence="8" id="KW-1185">Reference proteome</keyword>
<dbReference type="PANTHER" id="PTHR30250">
    <property type="entry name" value="PST FAMILY PREDICTED COLANIC ACID TRANSPORTER"/>
    <property type="match status" value="1"/>
</dbReference>
<dbReference type="InterPro" id="IPR050833">
    <property type="entry name" value="Poly_Biosynth_Transport"/>
</dbReference>
<dbReference type="Proteomes" id="UP000568106">
    <property type="component" value="Unassembled WGS sequence"/>
</dbReference>
<reference evidence="7" key="1">
    <citation type="submission" date="2020-08" db="EMBL/GenBank/DDBJ databases">
        <title>Genomic Encyclopedia of Type Strains, Phase IV (KMG-V): Genome sequencing to study the core and pangenomes of soil and plant-associated prokaryotes.</title>
        <authorList>
            <person name="Whitman W."/>
        </authorList>
    </citation>
    <scope>NUCLEOTIDE SEQUENCE [LARGE SCALE GENOMIC DNA]</scope>
    <source>
        <strain evidence="7">M8UP27</strain>
    </source>
</reference>
<gene>
    <name evidence="7" type="ORF">HDF09_000228</name>
</gene>
<dbReference type="GO" id="GO:0005886">
    <property type="term" value="C:plasma membrane"/>
    <property type="evidence" value="ECO:0007669"/>
    <property type="project" value="UniProtKB-SubCell"/>
</dbReference>
<keyword evidence="5 6" id="KW-0472">Membrane</keyword>
<accession>A0A7W8IG42</accession>
<feature type="transmembrane region" description="Helical" evidence="6">
    <location>
        <begin position="396"/>
        <end position="417"/>
    </location>
</feature>
<feature type="transmembrane region" description="Helical" evidence="6">
    <location>
        <begin position="342"/>
        <end position="361"/>
    </location>
</feature>
<keyword evidence="4 6" id="KW-1133">Transmembrane helix</keyword>
<evidence type="ECO:0000313" key="8">
    <source>
        <dbReference type="Proteomes" id="UP000568106"/>
    </source>
</evidence>
<evidence type="ECO:0000256" key="1">
    <source>
        <dbReference type="ARBA" id="ARBA00004651"/>
    </source>
</evidence>
<feature type="transmembrane region" description="Helical" evidence="6">
    <location>
        <begin position="84"/>
        <end position="104"/>
    </location>
</feature>
<dbReference type="PANTHER" id="PTHR30250:SF26">
    <property type="entry name" value="PSMA PROTEIN"/>
    <property type="match status" value="1"/>
</dbReference>
<keyword evidence="3 6" id="KW-0812">Transmembrane</keyword>
<evidence type="ECO:0000313" key="7">
    <source>
        <dbReference type="EMBL" id="MBB5315578.1"/>
    </source>
</evidence>
<comment type="caution">
    <text evidence="7">The sequence shown here is derived from an EMBL/GenBank/DDBJ whole genome shotgun (WGS) entry which is preliminary data.</text>
</comment>
<feature type="transmembrane region" description="Helical" evidence="6">
    <location>
        <begin position="223"/>
        <end position="243"/>
    </location>
</feature>
<feature type="transmembrane region" description="Helical" evidence="6">
    <location>
        <begin position="12"/>
        <end position="30"/>
    </location>
</feature>
<feature type="transmembrane region" description="Helical" evidence="6">
    <location>
        <begin position="302"/>
        <end position="322"/>
    </location>
</feature>
<dbReference type="AlphaFoldDB" id="A0A7W8IG42"/>
<feature type="transmembrane region" description="Helical" evidence="6">
    <location>
        <begin position="368"/>
        <end position="390"/>
    </location>
</feature>
<feature type="transmembrane region" description="Helical" evidence="6">
    <location>
        <begin position="42"/>
        <end position="63"/>
    </location>
</feature>
<proteinExistence type="predicted"/>
<feature type="transmembrane region" description="Helical" evidence="6">
    <location>
        <begin position="180"/>
        <end position="199"/>
    </location>
</feature>
<sequence length="446" mass="47352">MKKHLVNAVYGVLDYGSYPFGMLLVAPIVLHKLGAAEYGVWMISTAVVSAGGIIASGFCDANIQRVAILRGIGATDSMVNSVRSMLGINLVLGIALAIASWIAAPYAARHITVASFTPVRECLICLRIASLLILVRAIESVSVSTQRAFEQYRDAVQVSVAVRLLTLAAAALLVQSGHSVISILTGTAAFLISGTYLQFRQLWRLLGRPSLLPAFHSGETRSLLRFGIFAWVQALGGIIFGQLDRLLLGVYLGAVALAPYALCIQFAQPIFGLTASGLHFLFPYISGRAATVSREELKRTVLKAFACNLLLVSGSAAMLLSFGPRLIRIWAGVRVAQSAAAILPPIVIGSALMGLGVTGIYAMQALSLFRMAACISLGGRAVMLVVMIYLLRHMGIEGLAIARVGYGAIALLVYLPLGYQLGIVRKKTVGASSLATACELHEGPRL</sequence>
<dbReference type="Pfam" id="PF13440">
    <property type="entry name" value="Polysacc_synt_3"/>
    <property type="match status" value="1"/>
</dbReference>
<feature type="transmembrane region" description="Helical" evidence="6">
    <location>
        <begin position="155"/>
        <end position="174"/>
    </location>
</feature>
<organism evidence="7 8">
    <name type="scientific">Tunturiibacter empetritectus</name>
    <dbReference type="NCBI Taxonomy" id="3069691"/>
    <lineage>
        <taxon>Bacteria</taxon>
        <taxon>Pseudomonadati</taxon>
        <taxon>Acidobacteriota</taxon>
        <taxon>Terriglobia</taxon>
        <taxon>Terriglobales</taxon>
        <taxon>Acidobacteriaceae</taxon>
        <taxon>Tunturiibacter</taxon>
    </lineage>
</organism>
<dbReference type="EMBL" id="JACHDY010000001">
    <property type="protein sequence ID" value="MBB5315578.1"/>
    <property type="molecule type" value="Genomic_DNA"/>
</dbReference>
<evidence type="ECO:0000256" key="6">
    <source>
        <dbReference type="SAM" id="Phobius"/>
    </source>
</evidence>
<keyword evidence="2" id="KW-1003">Cell membrane</keyword>
<evidence type="ECO:0000256" key="5">
    <source>
        <dbReference type="ARBA" id="ARBA00023136"/>
    </source>
</evidence>
<name>A0A7W8IG42_9BACT</name>
<protein>
    <submittedName>
        <fullName evidence="7">O-antigen/teichoic acid export membrane protein</fullName>
    </submittedName>
</protein>
<evidence type="ECO:0000256" key="3">
    <source>
        <dbReference type="ARBA" id="ARBA00022692"/>
    </source>
</evidence>
<evidence type="ECO:0000256" key="2">
    <source>
        <dbReference type="ARBA" id="ARBA00022475"/>
    </source>
</evidence>
<evidence type="ECO:0000256" key="4">
    <source>
        <dbReference type="ARBA" id="ARBA00022989"/>
    </source>
</evidence>
<feature type="transmembrane region" description="Helical" evidence="6">
    <location>
        <begin position="249"/>
        <end position="282"/>
    </location>
</feature>